<dbReference type="AlphaFoldDB" id="A0A392VLF9"/>
<evidence type="ECO:0000313" key="1">
    <source>
        <dbReference type="EMBL" id="MCI88727.1"/>
    </source>
</evidence>
<comment type="caution">
    <text evidence="1">The sequence shown here is derived from an EMBL/GenBank/DDBJ whole genome shotgun (WGS) entry which is preliminary data.</text>
</comment>
<keyword evidence="2" id="KW-1185">Reference proteome</keyword>
<accession>A0A392VLF9</accession>
<name>A0A392VLF9_9FABA</name>
<evidence type="ECO:0000313" key="2">
    <source>
        <dbReference type="Proteomes" id="UP000265520"/>
    </source>
</evidence>
<proteinExistence type="predicted"/>
<dbReference type="Proteomes" id="UP000265520">
    <property type="component" value="Unassembled WGS sequence"/>
</dbReference>
<reference evidence="1 2" key="1">
    <citation type="journal article" date="2018" name="Front. Plant Sci.">
        <title>Red Clover (Trifolium pratense) and Zigzag Clover (T. medium) - A Picture of Genomic Similarities and Differences.</title>
        <authorList>
            <person name="Dluhosova J."/>
            <person name="Istvanek J."/>
            <person name="Nedelnik J."/>
            <person name="Repkova J."/>
        </authorList>
    </citation>
    <scope>NUCLEOTIDE SEQUENCE [LARGE SCALE GENOMIC DNA]</scope>
    <source>
        <strain evidence="2">cv. 10/8</strain>
        <tissue evidence="1">Leaf</tissue>
    </source>
</reference>
<feature type="non-terminal residue" evidence="1">
    <location>
        <position position="1"/>
    </location>
</feature>
<protein>
    <submittedName>
        <fullName evidence="1">Uncharacterized protein</fullName>
    </submittedName>
</protein>
<organism evidence="1 2">
    <name type="scientific">Trifolium medium</name>
    <dbReference type="NCBI Taxonomy" id="97028"/>
    <lineage>
        <taxon>Eukaryota</taxon>
        <taxon>Viridiplantae</taxon>
        <taxon>Streptophyta</taxon>
        <taxon>Embryophyta</taxon>
        <taxon>Tracheophyta</taxon>
        <taxon>Spermatophyta</taxon>
        <taxon>Magnoliopsida</taxon>
        <taxon>eudicotyledons</taxon>
        <taxon>Gunneridae</taxon>
        <taxon>Pentapetalae</taxon>
        <taxon>rosids</taxon>
        <taxon>fabids</taxon>
        <taxon>Fabales</taxon>
        <taxon>Fabaceae</taxon>
        <taxon>Papilionoideae</taxon>
        <taxon>50 kb inversion clade</taxon>
        <taxon>NPAAA clade</taxon>
        <taxon>Hologalegina</taxon>
        <taxon>IRL clade</taxon>
        <taxon>Trifolieae</taxon>
        <taxon>Trifolium</taxon>
    </lineage>
</organism>
<sequence>APCANDRNNTASAETNGALRERMACLAPAPGIEPT</sequence>
<dbReference type="EMBL" id="LXQA011200819">
    <property type="protein sequence ID" value="MCI88727.1"/>
    <property type="molecule type" value="Genomic_DNA"/>
</dbReference>